<comment type="caution">
    <text evidence="1">The sequence shown here is derived from an EMBL/GenBank/DDBJ whole genome shotgun (WGS) entry which is preliminary data.</text>
</comment>
<dbReference type="EMBL" id="LJIJ01000073">
    <property type="protein sequence ID" value="ODN03433.1"/>
    <property type="molecule type" value="Genomic_DNA"/>
</dbReference>
<keyword evidence="2" id="KW-1185">Reference proteome</keyword>
<evidence type="ECO:0000313" key="2">
    <source>
        <dbReference type="Proteomes" id="UP000094527"/>
    </source>
</evidence>
<name>A0A1D2NDV3_ORCCI</name>
<proteinExistence type="predicted"/>
<dbReference type="AlphaFoldDB" id="A0A1D2NDV3"/>
<accession>A0A1D2NDV3</accession>
<reference evidence="1 2" key="1">
    <citation type="journal article" date="2016" name="Genome Biol. Evol.">
        <title>Gene Family Evolution Reflects Adaptation to Soil Environmental Stressors in the Genome of the Collembolan Orchesella cincta.</title>
        <authorList>
            <person name="Faddeeva-Vakhrusheva A."/>
            <person name="Derks M.F."/>
            <person name="Anvar S.Y."/>
            <person name="Agamennone V."/>
            <person name="Suring W."/>
            <person name="Smit S."/>
            <person name="van Straalen N.M."/>
            <person name="Roelofs D."/>
        </authorList>
    </citation>
    <scope>NUCLEOTIDE SEQUENCE [LARGE SCALE GENOMIC DNA]</scope>
    <source>
        <tissue evidence="1">Mixed pool</tissue>
    </source>
</reference>
<evidence type="ECO:0000313" key="1">
    <source>
        <dbReference type="EMBL" id="ODN03433.1"/>
    </source>
</evidence>
<sequence length="26" mass="3144">MRFLNRKHTKFKSSSPIKTFFDGQNK</sequence>
<organism evidence="1 2">
    <name type="scientific">Orchesella cincta</name>
    <name type="common">Springtail</name>
    <name type="synonym">Podura cincta</name>
    <dbReference type="NCBI Taxonomy" id="48709"/>
    <lineage>
        <taxon>Eukaryota</taxon>
        <taxon>Metazoa</taxon>
        <taxon>Ecdysozoa</taxon>
        <taxon>Arthropoda</taxon>
        <taxon>Hexapoda</taxon>
        <taxon>Collembola</taxon>
        <taxon>Entomobryomorpha</taxon>
        <taxon>Entomobryoidea</taxon>
        <taxon>Orchesellidae</taxon>
        <taxon>Orchesellinae</taxon>
        <taxon>Orchesella</taxon>
    </lineage>
</organism>
<protein>
    <submittedName>
        <fullName evidence="1">Uncharacterized protein</fullName>
    </submittedName>
</protein>
<dbReference type="Proteomes" id="UP000094527">
    <property type="component" value="Unassembled WGS sequence"/>
</dbReference>
<gene>
    <name evidence="1" type="ORF">Ocin01_03229</name>
</gene>